<dbReference type="SUPFAM" id="SSF51445">
    <property type="entry name" value="(Trans)glycosidases"/>
    <property type="match status" value="1"/>
</dbReference>
<dbReference type="EMBL" id="JBGFUD010001488">
    <property type="protein sequence ID" value="MFH4976353.1"/>
    <property type="molecule type" value="Genomic_DNA"/>
</dbReference>
<protein>
    <recommendedName>
        <fullName evidence="4">Lysozyme</fullName>
    </recommendedName>
</protein>
<proteinExistence type="predicted"/>
<sequence>MVRLALFSLGCFATFSLVTFAEEITVQPAVTPSKYYSHAFDVMGPVSLETFECFRKTGYNTTFIRAYKRDKLTGSTDPDLVSNIRNAHAAKLGVETYIVPQPESLLSGEKVVDEITDVLSTNGITLLRVWIKVTSPNCWPNNHVKNRNLITDMARKAKASSIWVGIYTNWYDWEQIMGDWEMKDAQLWYWKMNGKGMNSSSKANFDDFFSFGGFDWPLGKTYAGDVKVCGINADVGIYPKVVEKPKNMSDNDKLEQFSSAIVEMLDESEERASTDTEN</sequence>
<dbReference type="Gene3D" id="3.20.20.80">
    <property type="entry name" value="Glycosidases"/>
    <property type="match status" value="1"/>
</dbReference>
<comment type="caution">
    <text evidence="2">The sequence shown here is derived from an EMBL/GenBank/DDBJ whole genome shotgun (WGS) entry which is preliminary data.</text>
</comment>
<dbReference type="InterPro" id="IPR051595">
    <property type="entry name" value="GH25_Enzymes"/>
</dbReference>
<evidence type="ECO:0008006" key="4">
    <source>
        <dbReference type="Google" id="ProtNLM"/>
    </source>
</evidence>
<feature type="chain" id="PRO_5044776202" description="Lysozyme" evidence="1">
    <location>
        <begin position="22"/>
        <end position="278"/>
    </location>
</feature>
<name>A0ABD6E8J4_9BILA</name>
<accession>A0ABD6E8J4</accession>
<gene>
    <name evidence="2" type="ORF">AB6A40_003062</name>
</gene>
<evidence type="ECO:0000256" key="1">
    <source>
        <dbReference type="SAM" id="SignalP"/>
    </source>
</evidence>
<dbReference type="PANTHER" id="PTHR23208:SF36">
    <property type="entry name" value="LYSOZYME-RELATED"/>
    <property type="match status" value="1"/>
</dbReference>
<keyword evidence="3" id="KW-1185">Reference proteome</keyword>
<keyword evidence="1" id="KW-0732">Signal</keyword>
<dbReference type="AlphaFoldDB" id="A0ABD6E8J4"/>
<organism evidence="2 3">
    <name type="scientific">Gnathostoma spinigerum</name>
    <dbReference type="NCBI Taxonomy" id="75299"/>
    <lineage>
        <taxon>Eukaryota</taxon>
        <taxon>Metazoa</taxon>
        <taxon>Ecdysozoa</taxon>
        <taxon>Nematoda</taxon>
        <taxon>Chromadorea</taxon>
        <taxon>Rhabditida</taxon>
        <taxon>Spirurina</taxon>
        <taxon>Gnathostomatomorpha</taxon>
        <taxon>Gnathostomatoidea</taxon>
        <taxon>Gnathostomatidae</taxon>
        <taxon>Gnathostoma</taxon>
    </lineage>
</organism>
<feature type="signal peptide" evidence="1">
    <location>
        <begin position="1"/>
        <end position="21"/>
    </location>
</feature>
<reference evidence="2 3" key="1">
    <citation type="submission" date="2024-08" db="EMBL/GenBank/DDBJ databases">
        <title>Gnathostoma spinigerum genome.</title>
        <authorList>
            <person name="Gonzalez-Bertolin B."/>
            <person name="Monzon S."/>
            <person name="Zaballos A."/>
            <person name="Jimenez P."/>
            <person name="Dekumyoy P."/>
            <person name="Varona S."/>
            <person name="Cuesta I."/>
            <person name="Sumanam S."/>
            <person name="Adisakwattana P."/>
            <person name="Gasser R.B."/>
            <person name="Hernandez-Gonzalez A."/>
            <person name="Young N.D."/>
            <person name="Perteguer M.J."/>
        </authorList>
    </citation>
    <scope>NUCLEOTIDE SEQUENCE [LARGE SCALE GENOMIC DNA]</scope>
    <source>
        <strain evidence="2">AL3</strain>
        <tissue evidence="2">Liver</tissue>
    </source>
</reference>
<dbReference type="PANTHER" id="PTHR23208">
    <property type="entry name" value="LYSOZYME PROTEIN"/>
    <property type="match status" value="1"/>
</dbReference>
<evidence type="ECO:0000313" key="3">
    <source>
        <dbReference type="Proteomes" id="UP001608902"/>
    </source>
</evidence>
<dbReference type="InterPro" id="IPR017853">
    <property type="entry name" value="GH"/>
</dbReference>
<dbReference type="Proteomes" id="UP001608902">
    <property type="component" value="Unassembled WGS sequence"/>
</dbReference>
<evidence type="ECO:0000313" key="2">
    <source>
        <dbReference type="EMBL" id="MFH4976353.1"/>
    </source>
</evidence>